<feature type="transmembrane region" description="Helical" evidence="1">
    <location>
        <begin position="265"/>
        <end position="291"/>
    </location>
</feature>
<organism evidence="3 4">
    <name type="scientific">Eisenbergiella tayi</name>
    <dbReference type="NCBI Taxonomy" id="1432052"/>
    <lineage>
        <taxon>Bacteria</taxon>
        <taxon>Bacillati</taxon>
        <taxon>Bacillota</taxon>
        <taxon>Clostridia</taxon>
        <taxon>Lachnospirales</taxon>
        <taxon>Lachnospiraceae</taxon>
        <taxon>Eisenbergiella</taxon>
    </lineage>
</organism>
<keyword evidence="1" id="KW-0472">Membrane</keyword>
<dbReference type="Proteomes" id="UP000094869">
    <property type="component" value="Unassembled WGS sequence"/>
</dbReference>
<comment type="caution">
    <text evidence="3">The sequence shown here is derived from an EMBL/GenBank/DDBJ whole genome shotgun (WGS) entry which is preliminary data.</text>
</comment>
<dbReference type="Gene3D" id="3.90.550.10">
    <property type="entry name" value="Spore Coat Polysaccharide Biosynthesis Protein SpsA, Chain A"/>
    <property type="match status" value="1"/>
</dbReference>
<proteinExistence type="predicted"/>
<accession>A0ABX3AHY1</accession>
<feature type="domain" description="Glycosyltransferase 2-like" evidence="2">
    <location>
        <begin position="6"/>
        <end position="134"/>
    </location>
</feature>
<evidence type="ECO:0000259" key="2">
    <source>
        <dbReference type="Pfam" id="PF00535"/>
    </source>
</evidence>
<dbReference type="PANTHER" id="PTHR48090:SF8">
    <property type="entry name" value="GLYCOSYLTRANSFERASE CSBB-RELATED"/>
    <property type="match status" value="1"/>
</dbReference>
<name>A0ABX3AHY1_9FIRM</name>
<keyword evidence="1" id="KW-1133">Transmembrane helix</keyword>
<dbReference type="EMBL" id="MEHD01000021">
    <property type="protein sequence ID" value="ODR57529.1"/>
    <property type="molecule type" value="Genomic_DNA"/>
</dbReference>
<keyword evidence="1" id="KW-0812">Transmembrane</keyword>
<sequence length="318" mass="36077">MKRIDIVVPCYNEEECICLLFERVEKVFSNIEGYKFRIVYVDDGSVDETLTKIKRLAEDIGEDTIKYISLSRNFGKEAAMFAGLQNADGDAVVLMDADLQHPPELIPYMLKVLEEGYDCCGARRKDRKGEPVIRSFFSTCFYRVINGLSKVDLSQNGSDYRMISPKVVRAMISLNERERFTKGIFSWVGFSTKWLEYENVERVAGTTKWSMAALLGYAVNGIIAFATAPLRGVVYLGMFITFISFIYAIYVFYNAIFHPGARSGYATITLLLLFLGGVIILLLGVIGEYLARIYIEVKQRPIYIEKETNIYAKGTNDK</sequence>
<dbReference type="PANTHER" id="PTHR48090">
    <property type="entry name" value="UNDECAPRENYL-PHOSPHATE 4-DEOXY-4-FORMAMIDO-L-ARABINOSE TRANSFERASE-RELATED"/>
    <property type="match status" value="1"/>
</dbReference>
<feature type="transmembrane region" description="Helical" evidence="1">
    <location>
        <begin position="233"/>
        <end position="253"/>
    </location>
</feature>
<dbReference type="GO" id="GO:0016740">
    <property type="term" value="F:transferase activity"/>
    <property type="evidence" value="ECO:0007669"/>
    <property type="project" value="UniProtKB-KW"/>
</dbReference>
<dbReference type="RefSeq" id="WP_044968524.1">
    <property type="nucleotide sequence ID" value="NZ_JAQCZP010000010.1"/>
</dbReference>
<dbReference type="InterPro" id="IPR029044">
    <property type="entry name" value="Nucleotide-diphossugar_trans"/>
</dbReference>
<dbReference type="InterPro" id="IPR001173">
    <property type="entry name" value="Glyco_trans_2-like"/>
</dbReference>
<evidence type="ECO:0000313" key="4">
    <source>
        <dbReference type="Proteomes" id="UP000094869"/>
    </source>
</evidence>
<reference evidence="3 4" key="1">
    <citation type="submission" date="2016-08" db="EMBL/GenBank/DDBJ databases">
        <title>Characterization of Isolates of Eisenbergiella tayi Derived from Blood Cultures, Using Whole Genome Sequencing.</title>
        <authorList>
            <person name="Bernier A.-M."/>
            <person name="Burdz T."/>
            <person name="Wiebe D."/>
            <person name="Bernard K."/>
        </authorList>
    </citation>
    <scope>NUCLEOTIDE SEQUENCE [LARGE SCALE GENOMIC DNA]</scope>
    <source>
        <strain evidence="3 4">NML120146</strain>
    </source>
</reference>
<gene>
    <name evidence="3" type="ORF">BEI63_10465</name>
</gene>
<dbReference type="InterPro" id="IPR050256">
    <property type="entry name" value="Glycosyltransferase_2"/>
</dbReference>
<dbReference type="CDD" id="cd04187">
    <property type="entry name" value="DPM1_like_bac"/>
    <property type="match status" value="1"/>
</dbReference>
<keyword evidence="3" id="KW-0808">Transferase</keyword>
<feature type="transmembrane region" description="Helical" evidence="1">
    <location>
        <begin position="209"/>
        <end position="226"/>
    </location>
</feature>
<evidence type="ECO:0000256" key="1">
    <source>
        <dbReference type="SAM" id="Phobius"/>
    </source>
</evidence>
<dbReference type="Pfam" id="PF00535">
    <property type="entry name" value="Glycos_transf_2"/>
    <property type="match status" value="1"/>
</dbReference>
<evidence type="ECO:0000313" key="3">
    <source>
        <dbReference type="EMBL" id="ODR57529.1"/>
    </source>
</evidence>
<keyword evidence="4" id="KW-1185">Reference proteome</keyword>
<protein>
    <submittedName>
        <fullName evidence="3">Glucosyl transferase family 2</fullName>
    </submittedName>
</protein>
<dbReference type="SUPFAM" id="SSF53448">
    <property type="entry name" value="Nucleotide-diphospho-sugar transferases"/>
    <property type="match status" value="1"/>
</dbReference>